<dbReference type="AlphaFoldDB" id="A0AA88IES8"/>
<gene>
    <name evidence="1" type="ORF">QYM36_000420</name>
</gene>
<comment type="caution">
    <text evidence="1">The sequence shown here is derived from an EMBL/GenBank/DDBJ whole genome shotgun (WGS) entry which is preliminary data.</text>
</comment>
<protein>
    <submittedName>
        <fullName evidence="1">Uncharacterized protein</fullName>
    </submittedName>
</protein>
<name>A0AA88IES8_ARTSF</name>
<dbReference type="EMBL" id="JAVRJZ010000002">
    <property type="protein sequence ID" value="KAK2725934.1"/>
    <property type="molecule type" value="Genomic_DNA"/>
</dbReference>
<keyword evidence="2" id="KW-1185">Reference proteome</keyword>
<evidence type="ECO:0000313" key="2">
    <source>
        <dbReference type="Proteomes" id="UP001187531"/>
    </source>
</evidence>
<sequence length="184" mass="20813">MPSTLFTVLVGAASAALGTAIYMGSAKLYQKYKKSEMPVKVHTIMDKMKRKSTAQILLRKMIESRRDIKEKHLTKLTLIPRKELNKLIISLEKASRSYDCFKVENSYVDMVLVELAGIVEQNHETSFIQEITKDFANVFTGIGELQGEGTIYLKPGAVATLHPVRRIPFALHDMLKSEIEQLEK</sequence>
<reference evidence="1" key="1">
    <citation type="submission" date="2023-07" db="EMBL/GenBank/DDBJ databases">
        <title>Chromosome-level genome assembly of Artemia franciscana.</title>
        <authorList>
            <person name="Jo E."/>
        </authorList>
    </citation>
    <scope>NUCLEOTIDE SEQUENCE</scope>
    <source>
        <tissue evidence="1">Whole body</tissue>
    </source>
</reference>
<organism evidence="1 2">
    <name type="scientific">Artemia franciscana</name>
    <name type="common">Brine shrimp</name>
    <name type="synonym">Artemia sanfranciscana</name>
    <dbReference type="NCBI Taxonomy" id="6661"/>
    <lineage>
        <taxon>Eukaryota</taxon>
        <taxon>Metazoa</taxon>
        <taxon>Ecdysozoa</taxon>
        <taxon>Arthropoda</taxon>
        <taxon>Crustacea</taxon>
        <taxon>Branchiopoda</taxon>
        <taxon>Anostraca</taxon>
        <taxon>Artemiidae</taxon>
        <taxon>Artemia</taxon>
    </lineage>
</organism>
<proteinExistence type="predicted"/>
<evidence type="ECO:0000313" key="1">
    <source>
        <dbReference type="EMBL" id="KAK2725934.1"/>
    </source>
</evidence>
<accession>A0AA88IES8</accession>
<dbReference type="Proteomes" id="UP001187531">
    <property type="component" value="Unassembled WGS sequence"/>
</dbReference>